<feature type="signal peptide" evidence="1">
    <location>
        <begin position="1"/>
        <end position="20"/>
    </location>
</feature>
<name>A0A0F9X146_TRIHA</name>
<gene>
    <name evidence="2" type="ORF">THAR02_08929</name>
</gene>
<keyword evidence="1" id="KW-0732">Signal</keyword>
<accession>A0A0F9X146</accession>
<comment type="caution">
    <text evidence="2">The sequence shown here is derived from an EMBL/GenBank/DDBJ whole genome shotgun (WGS) entry which is preliminary data.</text>
</comment>
<sequence>MRFSAAVIFLSLGYLQGANAICNSGEVGVGRKLVYQWQGQNNVLVTDEWVIAANNCGDIGLSQNEFQGNPCSGGPGYGTGNGINSCDSSGKPGFVWTKGGNFHNCYSVSQSCATGPFLYEPIYWCCQRW</sequence>
<proteinExistence type="predicted"/>
<dbReference type="EMBL" id="JOKZ01000368">
    <property type="protein sequence ID" value="KKO98965.1"/>
    <property type="molecule type" value="Genomic_DNA"/>
</dbReference>
<feature type="chain" id="PRO_5002529703" description="Secreted protein" evidence="1">
    <location>
        <begin position="21"/>
        <end position="129"/>
    </location>
</feature>
<evidence type="ECO:0000256" key="1">
    <source>
        <dbReference type="SAM" id="SignalP"/>
    </source>
</evidence>
<dbReference type="AlphaFoldDB" id="A0A0F9X146"/>
<evidence type="ECO:0000313" key="2">
    <source>
        <dbReference type="EMBL" id="KKO98965.1"/>
    </source>
</evidence>
<protein>
    <recommendedName>
        <fullName evidence="4">Secreted protein</fullName>
    </recommendedName>
</protein>
<dbReference type="OMA" id="QGANAIC"/>
<evidence type="ECO:0008006" key="4">
    <source>
        <dbReference type="Google" id="ProtNLM"/>
    </source>
</evidence>
<dbReference type="Proteomes" id="UP000034112">
    <property type="component" value="Unassembled WGS sequence"/>
</dbReference>
<reference evidence="3" key="1">
    <citation type="journal article" date="2015" name="Genome Announc.">
        <title>Draft whole-genome sequence of the biocontrol agent Trichoderma harzianum T6776.</title>
        <authorList>
            <person name="Baroncelli R."/>
            <person name="Piaggeschi G."/>
            <person name="Fiorini L."/>
            <person name="Bertolini E."/>
            <person name="Zapparata A."/>
            <person name="Pe M.E."/>
            <person name="Sarrocco S."/>
            <person name="Vannacci G."/>
        </authorList>
    </citation>
    <scope>NUCLEOTIDE SEQUENCE [LARGE SCALE GENOMIC DNA]</scope>
    <source>
        <strain evidence="3">T6776</strain>
    </source>
</reference>
<dbReference type="OrthoDB" id="4885366at2759"/>
<evidence type="ECO:0000313" key="3">
    <source>
        <dbReference type="Proteomes" id="UP000034112"/>
    </source>
</evidence>
<organism evidence="2 3">
    <name type="scientific">Trichoderma harzianum</name>
    <name type="common">Hypocrea lixii</name>
    <dbReference type="NCBI Taxonomy" id="5544"/>
    <lineage>
        <taxon>Eukaryota</taxon>
        <taxon>Fungi</taxon>
        <taxon>Dikarya</taxon>
        <taxon>Ascomycota</taxon>
        <taxon>Pezizomycotina</taxon>
        <taxon>Sordariomycetes</taxon>
        <taxon>Hypocreomycetidae</taxon>
        <taxon>Hypocreales</taxon>
        <taxon>Hypocreaceae</taxon>
        <taxon>Trichoderma</taxon>
    </lineage>
</organism>